<keyword evidence="1" id="KW-0547">Nucleotide-binding</keyword>
<dbReference type="EMBL" id="CP113520">
    <property type="protein sequence ID" value="WAJ28987.1"/>
    <property type="molecule type" value="Genomic_DNA"/>
</dbReference>
<protein>
    <submittedName>
        <fullName evidence="1">ATP-binding cassette domain-containing protein</fullName>
    </submittedName>
</protein>
<evidence type="ECO:0000313" key="1">
    <source>
        <dbReference type="EMBL" id="WAJ28987.1"/>
    </source>
</evidence>
<name>A0ACD4NQ56_9HYPH</name>
<reference evidence="1" key="1">
    <citation type="submission" date="2022-11" db="EMBL/GenBank/DDBJ databases">
        <title>beta-Carotene-producing bacterium, Jeongeuplla avenae sp. nov., alleviates the salt stress of Arabidopsis seedlings.</title>
        <authorList>
            <person name="Jiang L."/>
            <person name="Lee J."/>
        </authorList>
    </citation>
    <scope>NUCLEOTIDE SEQUENCE</scope>
    <source>
        <strain evidence="1">DY_R2A_6</strain>
    </source>
</reference>
<keyword evidence="1" id="KW-0067">ATP-binding</keyword>
<evidence type="ECO:0000313" key="2">
    <source>
        <dbReference type="Proteomes" id="UP001163223"/>
    </source>
</evidence>
<accession>A0ACD4NQ56</accession>
<organism evidence="1 2">
    <name type="scientific">Antarcticirhabdus aurantiaca</name>
    <dbReference type="NCBI Taxonomy" id="2606717"/>
    <lineage>
        <taxon>Bacteria</taxon>
        <taxon>Pseudomonadati</taxon>
        <taxon>Pseudomonadota</taxon>
        <taxon>Alphaproteobacteria</taxon>
        <taxon>Hyphomicrobiales</taxon>
        <taxon>Aurantimonadaceae</taxon>
        <taxon>Antarcticirhabdus</taxon>
    </lineage>
</organism>
<gene>
    <name evidence="1" type="ORF">OXU80_01680</name>
</gene>
<sequence>MPPAAPMFPSLRLDRVSIALGGRRLLDVDALVPPGAVLTVMGPSGSGKSTLLALIAGFLDPAFSASGAARLGDEDLLASPPERRGAGLIFQDPLLFPHMSVGQNLLFALPPTVSGRAARRAAADAMLARVDLAGFFDRDPATLSGGQGQRAALARTLLAEPRLLLLDEPFNGLDQALRGTVRALVVSLVAERRIPAILVTHDPADAEAAGGRVLSIGAEAAR</sequence>
<proteinExistence type="predicted"/>
<dbReference type="Proteomes" id="UP001163223">
    <property type="component" value="Chromosome"/>
</dbReference>
<keyword evidence="2" id="KW-1185">Reference proteome</keyword>